<feature type="transmembrane region" description="Helical" evidence="13">
    <location>
        <begin position="141"/>
        <end position="160"/>
    </location>
</feature>
<dbReference type="InterPro" id="IPR002553">
    <property type="entry name" value="Clathrin/coatomer_adapt-like_N"/>
</dbReference>
<keyword evidence="6" id="KW-0653">Protein transport</keyword>
<evidence type="ECO:0000256" key="1">
    <source>
        <dbReference type="ARBA" id="ARBA00004141"/>
    </source>
</evidence>
<evidence type="ECO:0000256" key="8">
    <source>
        <dbReference type="ARBA" id="ARBA00023136"/>
    </source>
</evidence>
<feature type="domain" description="GAE" evidence="14">
    <location>
        <begin position="1121"/>
        <end position="1230"/>
    </location>
</feature>
<keyword evidence="16" id="KW-1185">Reference proteome</keyword>
<evidence type="ECO:0000256" key="10">
    <source>
        <dbReference type="ARBA" id="ARBA00062546"/>
    </source>
</evidence>
<dbReference type="GO" id="GO:0022857">
    <property type="term" value="F:transmembrane transporter activity"/>
    <property type="evidence" value="ECO:0007669"/>
    <property type="project" value="InterPro"/>
</dbReference>
<dbReference type="GO" id="GO:0006886">
    <property type="term" value="P:intracellular protein transport"/>
    <property type="evidence" value="ECO:0007669"/>
    <property type="project" value="InterPro"/>
</dbReference>
<comment type="similarity">
    <text evidence="4">Belongs to the adaptor complexes large subunit family.</text>
</comment>
<feature type="transmembrane region" description="Helical" evidence="13">
    <location>
        <begin position="299"/>
        <end position="324"/>
    </location>
</feature>
<keyword evidence="7" id="KW-0333">Golgi apparatus</keyword>
<feature type="transmembrane region" description="Helical" evidence="13">
    <location>
        <begin position="47"/>
        <end position="68"/>
    </location>
</feature>
<dbReference type="Gene3D" id="1.25.10.10">
    <property type="entry name" value="Leucine-rich Repeat Variant"/>
    <property type="match status" value="1"/>
</dbReference>
<dbReference type="InterPro" id="IPR008153">
    <property type="entry name" value="GAE_dom"/>
</dbReference>
<evidence type="ECO:0000256" key="11">
    <source>
        <dbReference type="ARBA" id="ARBA00076192"/>
    </source>
</evidence>
<feature type="region of interest" description="Disordered" evidence="12">
    <location>
        <begin position="1077"/>
        <end position="1100"/>
    </location>
</feature>
<comment type="subcellular location">
    <subcellularLocation>
        <location evidence="2">Cytoplasmic vesicle membrane</location>
    </subcellularLocation>
    <subcellularLocation>
        <location evidence="3">Golgi apparatus</location>
    </subcellularLocation>
    <subcellularLocation>
        <location evidence="1">Membrane</location>
        <topology evidence="1">Multi-pass membrane protein</topology>
    </subcellularLocation>
</comment>
<dbReference type="GO" id="GO:0016192">
    <property type="term" value="P:vesicle-mediated transport"/>
    <property type="evidence" value="ECO:0007669"/>
    <property type="project" value="InterPro"/>
</dbReference>
<keyword evidence="5" id="KW-0813">Transport</keyword>
<feature type="transmembrane region" description="Helical" evidence="13">
    <location>
        <begin position="18"/>
        <end position="41"/>
    </location>
</feature>
<dbReference type="SUPFAM" id="SSF49348">
    <property type="entry name" value="Clathrin adaptor appendage domain"/>
    <property type="match status" value="1"/>
</dbReference>
<keyword evidence="13" id="KW-1133">Transmembrane helix</keyword>
<name>A0AAF0IY22_9BASI</name>
<gene>
    <name evidence="15" type="primary">APL4</name>
    <name evidence="15" type="ORF">MCAP1_000039</name>
</gene>
<sequence length="1230" mass="134314">MAQSYLSDVTPSGTRSRLFALMSGILFAGIAIGPAMGGLLTKWTGTLSIPLCAAIVTHAVIVLCLPFVPESLRPDAQRQAIQSHHETQHQHASRGIVYYIWQGLLAPLRNLSFLLPRRLGEEERPVMENGRLDTQPREWDANLLLLSTAYAVELACMAIVPIKIQYVQLIFGWESSAVGYFVSFTALCRMISLTVFVPLMTKILHRMPRSTVLPQDNAFTAGIDAHAVLDEQGYARDDVPTTEPWTARERECEQQWKHREKRLRLIHDSQMDMRIAVGSSLITCGGSIVSAHAHTAGVFMLGIFLVALGGGVGSAISSLGMAVLPHTHGAGRLFGAWGVLSTLSGSIVGPILFSMVFSRSVSTAPWLVFYMVAILQFLVIASLSMVRLGSVEALVGLPARPRLAMSTFFQKQQQVAALDPRLGSLMASAGLYNLRSLIKGVRACKTLADERSLLQKESAAIRTSFKDDDAYMRYTNLSKLLYIHMLGYPAHFGQMECLKLVASPRFTDKRLGYLGIMLLLDENAQVLMLVTNGLKNDMNHSNMYIVGLALCTFANIASEEMSRDLCNEIEKLMGSSNSYIRKKAALCAMRIVRRVPDLVDHFHERTLQLLNDKSHGVKLCALSLAIQMCEMDRTSVDLFRRATTPLVATLRTLLTTSFSPEHDVAGVTDPFLQTKILRFLRMLGRDSVEVSDAINDILAQVATNTDGSKTVGNSILYECVLTILEIKSDAGLRVMAINILGKFLGNTDNNIRYVALNTLNKVVSIDTNAVQRHRGIILECLRDADISIRRRALELTYTLINESTVLALMEELLSFLHVADNEFKLGLTTRIGMATERFAPTPRWHIDTMLQVLRLAGNYIRDDVLASFLRLVANTSELHAYTVQKLYIALHDDMSQTGQTLAAVWATGEYGDILFGMDRITQDGAVYEVSPRAVVDLLANLLESVFATESIREFVLTALAKLATRMRDASQQARIQSLLGEYAESIQLETQKRALEYGALLQRHAICDGVLEAMPVPTMRPLVLESVPLAQTSATRDAGALLDMGTESVAPAQSSAAAAQTNTDLLADIFGGSDAPPAAPAVAQAPPASQGDLLGLLDTPAHTAGGDVATGVSELHLQESAAPSESEAYRERGLRMAMSVTRNGAEASVQARFSATDGAAIEGLTLQAAVPKTQQLQMYSLSQSHLSAGQVATQAMRVTGLGAGSLRLRMRLAYVVDGEPQRAQLDWTQP</sequence>
<accession>A0AAF0IY22</accession>
<dbReference type="GO" id="GO:0030117">
    <property type="term" value="C:membrane coat"/>
    <property type="evidence" value="ECO:0007669"/>
    <property type="project" value="InterPro"/>
</dbReference>
<dbReference type="GO" id="GO:0005794">
    <property type="term" value="C:Golgi apparatus"/>
    <property type="evidence" value="ECO:0007669"/>
    <property type="project" value="UniProtKB-SubCell"/>
</dbReference>
<dbReference type="SUPFAM" id="SSF103473">
    <property type="entry name" value="MFS general substrate transporter"/>
    <property type="match status" value="1"/>
</dbReference>
<dbReference type="EMBL" id="CP119908">
    <property type="protein sequence ID" value="WFD17830.1"/>
    <property type="molecule type" value="Genomic_DNA"/>
</dbReference>
<dbReference type="GO" id="GO:0005829">
    <property type="term" value="C:cytosol"/>
    <property type="evidence" value="ECO:0007669"/>
    <property type="project" value="GOC"/>
</dbReference>
<evidence type="ECO:0000313" key="15">
    <source>
        <dbReference type="EMBL" id="WFD17830.1"/>
    </source>
</evidence>
<proteinExistence type="inferred from homology"/>
<dbReference type="InterPro" id="IPR013041">
    <property type="entry name" value="Clathrin_app_Ig-like_sf"/>
</dbReference>
<evidence type="ECO:0000259" key="14">
    <source>
        <dbReference type="PROSITE" id="PS50180"/>
    </source>
</evidence>
<feature type="transmembrane region" description="Helical" evidence="13">
    <location>
        <begin position="336"/>
        <end position="357"/>
    </location>
</feature>
<dbReference type="Pfam" id="PF07690">
    <property type="entry name" value="MFS_1"/>
    <property type="match status" value="1"/>
</dbReference>
<evidence type="ECO:0000256" key="7">
    <source>
        <dbReference type="ARBA" id="ARBA00023034"/>
    </source>
</evidence>
<dbReference type="PANTHER" id="PTHR22780">
    <property type="entry name" value="ADAPTIN, ALPHA/GAMMA/EPSILON"/>
    <property type="match status" value="1"/>
</dbReference>
<dbReference type="InterPro" id="IPR011989">
    <property type="entry name" value="ARM-like"/>
</dbReference>
<evidence type="ECO:0000313" key="16">
    <source>
        <dbReference type="Proteomes" id="UP001220961"/>
    </source>
</evidence>
<dbReference type="InterPro" id="IPR050840">
    <property type="entry name" value="Adaptor_Complx_Large_Subunit"/>
</dbReference>
<evidence type="ECO:0000256" key="12">
    <source>
        <dbReference type="SAM" id="MobiDB-lite"/>
    </source>
</evidence>
<dbReference type="FunFam" id="1.25.10.10:FF:000030">
    <property type="entry name" value="AP-1 complex subunit gamma"/>
    <property type="match status" value="1"/>
</dbReference>
<evidence type="ECO:0000256" key="3">
    <source>
        <dbReference type="ARBA" id="ARBA00004555"/>
    </source>
</evidence>
<dbReference type="AlphaFoldDB" id="A0AAF0IY22"/>
<evidence type="ECO:0000256" key="6">
    <source>
        <dbReference type="ARBA" id="ARBA00022927"/>
    </source>
</evidence>
<dbReference type="SUPFAM" id="SSF48371">
    <property type="entry name" value="ARM repeat"/>
    <property type="match status" value="1"/>
</dbReference>
<protein>
    <recommendedName>
        <fullName evidence="11">Gamma-adaptin</fullName>
    </recommendedName>
</protein>
<dbReference type="SMART" id="SM00809">
    <property type="entry name" value="Alpha_adaptinC2"/>
    <property type="match status" value="1"/>
</dbReference>
<dbReference type="InterPro" id="IPR008152">
    <property type="entry name" value="Clathrin_a/b/g-adaptin_app_Ig"/>
</dbReference>
<feature type="transmembrane region" description="Helical" evidence="13">
    <location>
        <begin position="363"/>
        <end position="383"/>
    </location>
</feature>
<dbReference type="GO" id="GO:0030659">
    <property type="term" value="C:cytoplasmic vesicle membrane"/>
    <property type="evidence" value="ECO:0007669"/>
    <property type="project" value="UniProtKB-SubCell"/>
</dbReference>
<comment type="subunit">
    <text evidence="10">Adaptor protein complex 1 (AP-1) is a heterotetramer composed of two large adaptins (gamma-type subunit APL4 and beta-type subunit APL2), a medium adaptin (mu-type subunit APM1) and a small adaptin (sigma-type subunit APS1). AP-1 interacts with clathrin.</text>
</comment>
<dbReference type="InterPro" id="IPR011701">
    <property type="entry name" value="MFS"/>
</dbReference>
<reference evidence="15" key="1">
    <citation type="submission" date="2023-03" db="EMBL/GenBank/DDBJ databases">
        <title>Mating type loci evolution in Malassezia.</title>
        <authorList>
            <person name="Coelho M.A."/>
        </authorList>
    </citation>
    <scope>NUCLEOTIDE SEQUENCE</scope>
    <source>
        <strain evidence="15">CBS 10434</strain>
    </source>
</reference>
<dbReference type="PROSITE" id="PS50180">
    <property type="entry name" value="GAE"/>
    <property type="match status" value="1"/>
</dbReference>
<dbReference type="Proteomes" id="UP001220961">
    <property type="component" value="Chromosome 1"/>
</dbReference>
<dbReference type="Gene3D" id="1.20.1250.20">
    <property type="entry name" value="MFS general substrate transporter like domains"/>
    <property type="match status" value="1"/>
</dbReference>
<keyword evidence="8 13" id="KW-0472">Membrane</keyword>
<dbReference type="InterPro" id="IPR036259">
    <property type="entry name" value="MFS_trans_sf"/>
</dbReference>
<feature type="transmembrane region" description="Helical" evidence="13">
    <location>
        <begin position="180"/>
        <end position="200"/>
    </location>
</feature>
<evidence type="ECO:0000256" key="2">
    <source>
        <dbReference type="ARBA" id="ARBA00004156"/>
    </source>
</evidence>
<dbReference type="GO" id="GO:0016482">
    <property type="term" value="P:cytosolic transport"/>
    <property type="evidence" value="ECO:0007669"/>
    <property type="project" value="UniProtKB-ARBA"/>
</dbReference>
<evidence type="ECO:0000256" key="4">
    <source>
        <dbReference type="ARBA" id="ARBA00006613"/>
    </source>
</evidence>
<dbReference type="InterPro" id="IPR016024">
    <property type="entry name" value="ARM-type_fold"/>
</dbReference>
<evidence type="ECO:0000256" key="5">
    <source>
        <dbReference type="ARBA" id="ARBA00022448"/>
    </source>
</evidence>
<keyword evidence="9" id="KW-0968">Cytoplasmic vesicle</keyword>
<evidence type="ECO:0000256" key="9">
    <source>
        <dbReference type="ARBA" id="ARBA00023329"/>
    </source>
</evidence>
<dbReference type="Pfam" id="PF02883">
    <property type="entry name" value="Alpha_adaptinC2"/>
    <property type="match status" value="1"/>
</dbReference>
<dbReference type="Pfam" id="PF01602">
    <property type="entry name" value="Adaptin_N"/>
    <property type="match status" value="1"/>
</dbReference>
<dbReference type="Gene3D" id="2.60.40.1230">
    <property type="match status" value="1"/>
</dbReference>
<organism evidence="15 16">
    <name type="scientific">Malassezia caprae</name>
    <dbReference type="NCBI Taxonomy" id="1381934"/>
    <lineage>
        <taxon>Eukaryota</taxon>
        <taxon>Fungi</taxon>
        <taxon>Dikarya</taxon>
        <taxon>Basidiomycota</taxon>
        <taxon>Ustilaginomycotina</taxon>
        <taxon>Malasseziomycetes</taxon>
        <taxon>Malasseziales</taxon>
        <taxon>Malasseziaceae</taxon>
        <taxon>Malassezia</taxon>
    </lineage>
</organism>
<keyword evidence="13" id="KW-0812">Transmembrane</keyword>
<evidence type="ECO:0000256" key="13">
    <source>
        <dbReference type="SAM" id="Phobius"/>
    </source>
</evidence>